<comment type="caution">
    <text evidence="5">The sequence shown here is derived from an EMBL/GenBank/DDBJ whole genome shotgun (WGS) entry which is preliminary data.</text>
</comment>
<dbReference type="InterPro" id="IPR029063">
    <property type="entry name" value="SAM-dependent_MTases_sf"/>
</dbReference>
<dbReference type="Pfam" id="PF02384">
    <property type="entry name" value="N6_Mtase"/>
    <property type="match status" value="1"/>
</dbReference>
<proteinExistence type="predicted"/>
<dbReference type="GO" id="GO:0008168">
    <property type="term" value="F:methyltransferase activity"/>
    <property type="evidence" value="ECO:0007669"/>
    <property type="project" value="UniProtKB-KW"/>
</dbReference>
<dbReference type="EMBL" id="JBHSON010000036">
    <property type="protein sequence ID" value="MFC5748813.1"/>
    <property type="molecule type" value="Genomic_DNA"/>
</dbReference>
<evidence type="ECO:0000256" key="3">
    <source>
        <dbReference type="SAM" id="MobiDB-lite"/>
    </source>
</evidence>
<keyword evidence="2" id="KW-0238">DNA-binding</keyword>
<dbReference type="Gene3D" id="3.40.50.150">
    <property type="entry name" value="Vaccinia Virus protein VP39"/>
    <property type="match status" value="1"/>
</dbReference>
<sequence length="696" mass="73153">MASQSEQLTAAEISRLAGVTRATVSNWRRRHPDFPQPSGGTEASPSYDRRRIEAWLAARGRLPARSSRDDLRAHLHGRTPCEAGAVALFTAHLAGLDARKRAQTATLDDDELTAMYTQAVSSTGPGGSGHVDVPATLLRSAADVTHEEGPLAVFDVLEEHTDAPLGIRGTHLTPEVLADLMAGLATSGGPRVRSVLDPACGSGRLLAATAAALTPGAGVHGQEYRPVTAAQAKTRLAETAPKVSVDVRTGDSLRHDAFPGLHVDAVVCNPPYGDRDWGHDELALDTRWAYGVPPRSEPELAWVQHALAHLAEGGHAVLLLPPATASRSSGRRIRAELLRQGALCAIIALPPGLAVPHHIGLHLWILRRSEAGRPGQDRVLLMDASDEAAADEPSGQGRTSDTGRLHATVLSTWQAFVAPTEFTEVPGTARAVPTIDLLDDLVDLSPARHVRTAPMVTPDAALRDVLELAERLKADVAALTEASEIGPLASAGEASRTWRSATVADLARGGALAVHRGTRAASADTPPTDLADRPVLRARDLLGGTRAGGDTRETRLADPVVIEAGDVLITQVVGPQGVATRVAGDDDAGCLLGNGVFLLRPDPARLNPWFLAGFVSAPDNVSQATTGSSTHQLVASRLRVPLLPLDEQTAYGQAFRKLHDLRASARNAATCADEMADLMATALSSGALLPHGAELP</sequence>
<name>A0ABW1A1W7_9ACTN</name>
<dbReference type="PRINTS" id="PR00507">
    <property type="entry name" value="N12N6MTFRASE"/>
</dbReference>
<evidence type="ECO:0000256" key="2">
    <source>
        <dbReference type="ARBA" id="ARBA00023125"/>
    </source>
</evidence>
<keyword evidence="5" id="KW-0489">Methyltransferase</keyword>
<keyword evidence="6" id="KW-1185">Reference proteome</keyword>
<dbReference type="InterPro" id="IPR036388">
    <property type="entry name" value="WH-like_DNA-bd_sf"/>
</dbReference>
<dbReference type="SUPFAM" id="SSF116734">
    <property type="entry name" value="DNA methylase specificity domain"/>
    <property type="match status" value="1"/>
</dbReference>
<reference evidence="6" key="1">
    <citation type="journal article" date="2019" name="Int. J. Syst. Evol. Microbiol.">
        <title>The Global Catalogue of Microorganisms (GCM) 10K type strain sequencing project: providing services to taxonomists for standard genome sequencing and annotation.</title>
        <authorList>
            <consortium name="The Broad Institute Genomics Platform"/>
            <consortium name="The Broad Institute Genome Sequencing Center for Infectious Disease"/>
            <person name="Wu L."/>
            <person name="Ma J."/>
        </authorList>
    </citation>
    <scope>NUCLEOTIDE SEQUENCE [LARGE SCALE GENOMIC DNA]</scope>
    <source>
        <strain evidence="6">KCTC 42087</strain>
    </source>
</reference>
<dbReference type="GO" id="GO:0032259">
    <property type="term" value="P:methylation"/>
    <property type="evidence" value="ECO:0007669"/>
    <property type="project" value="UniProtKB-KW"/>
</dbReference>
<keyword evidence="1" id="KW-0680">Restriction system</keyword>
<evidence type="ECO:0000256" key="1">
    <source>
        <dbReference type="ARBA" id="ARBA00022747"/>
    </source>
</evidence>
<protein>
    <submittedName>
        <fullName evidence="5">N-6 DNA methylase</fullName>
    </submittedName>
</protein>
<feature type="domain" description="DNA methylase adenine-specific" evidence="4">
    <location>
        <begin position="167"/>
        <end position="394"/>
    </location>
</feature>
<dbReference type="InterPro" id="IPR002052">
    <property type="entry name" value="DNA_methylase_N6_adenine_CS"/>
</dbReference>
<evidence type="ECO:0000313" key="6">
    <source>
        <dbReference type="Proteomes" id="UP001596074"/>
    </source>
</evidence>
<evidence type="ECO:0000259" key="4">
    <source>
        <dbReference type="Pfam" id="PF02384"/>
    </source>
</evidence>
<dbReference type="PANTHER" id="PTHR42998:SF1">
    <property type="entry name" value="TYPE I RESTRICTION ENZYME HINDI METHYLASE SUBUNIT"/>
    <property type="match status" value="1"/>
</dbReference>
<feature type="region of interest" description="Disordered" evidence="3">
    <location>
        <begin position="27"/>
        <end position="46"/>
    </location>
</feature>
<dbReference type="Proteomes" id="UP001596074">
    <property type="component" value="Unassembled WGS sequence"/>
</dbReference>
<gene>
    <name evidence="5" type="ORF">ACFPZN_24620</name>
</gene>
<dbReference type="PROSITE" id="PS00092">
    <property type="entry name" value="N6_MTASE"/>
    <property type="match status" value="1"/>
</dbReference>
<dbReference type="InterPro" id="IPR052916">
    <property type="entry name" value="Type-I_RE_MTase_Subunit"/>
</dbReference>
<dbReference type="RefSeq" id="WP_378284501.1">
    <property type="nucleotide sequence ID" value="NZ_JBHSON010000036.1"/>
</dbReference>
<evidence type="ECO:0000313" key="5">
    <source>
        <dbReference type="EMBL" id="MFC5748813.1"/>
    </source>
</evidence>
<organism evidence="5 6">
    <name type="scientific">Actinomadura rugatobispora</name>
    <dbReference type="NCBI Taxonomy" id="1994"/>
    <lineage>
        <taxon>Bacteria</taxon>
        <taxon>Bacillati</taxon>
        <taxon>Actinomycetota</taxon>
        <taxon>Actinomycetes</taxon>
        <taxon>Streptosporangiales</taxon>
        <taxon>Thermomonosporaceae</taxon>
        <taxon>Actinomadura</taxon>
    </lineage>
</organism>
<feature type="region of interest" description="Disordered" evidence="3">
    <location>
        <begin position="516"/>
        <end position="536"/>
    </location>
</feature>
<dbReference type="InterPro" id="IPR044946">
    <property type="entry name" value="Restrct_endonuc_typeI_TRD_sf"/>
</dbReference>
<accession>A0ABW1A1W7</accession>
<keyword evidence="5" id="KW-0808">Transferase</keyword>
<dbReference type="InterPro" id="IPR003356">
    <property type="entry name" value="DNA_methylase_A-5"/>
</dbReference>
<dbReference type="PANTHER" id="PTHR42998">
    <property type="entry name" value="TYPE I RESTRICTION ENZYME HINDVIIP M PROTEIN-RELATED"/>
    <property type="match status" value="1"/>
</dbReference>
<dbReference type="SUPFAM" id="SSF53335">
    <property type="entry name" value="S-adenosyl-L-methionine-dependent methyltransferases"/>
    <property type="match status" value="1"/>
</dbReference>
<dbReference type="CDD" id="cd02440">
    <property type="entry name" value="AdoMet_MTases"/>
    <property type="match status" value="1"/>
</dbReference>
<dbReference type="Gene3D" id="1.10.10.10">
    <property type="entry name" value="Winged helix-like DNA-binding domain superfamily/Winged helix DNA-binding domain"/>
    <property type="match status" value="1"/>
</dbReference>
<dbReference type="Gene3D" id="3.90.220.20">
    <property type="entry name" value="DNA methylase specificity domains"/>
    <property type="match status" value="1"/>
</dbReference>